<dbReference type="EMBL" id="BMOK01000010">
    <property type="protein sequence ID" value="GGL59050.1"/>
    <property type="molecule type" value="Genomic_DNA"/>
</dbReference>
<dbReference type="Proteomes" id="UP000654670">
    <property type="component" value="Unassembled WGS sequence"/>
</dbReference>
<evidence type="ECO:0000256" key="1">
    <source>
        <dbReference type="SAM" id="MobiDB-lite"/>
    </source>
</evidence>
<organism evidence="2 3">
    <name type="scientific">Sporolactobacillus putidus</name>
    <dbReference type="NCBI Taxonomy" id="492735"/>
    <lineage>
        <taxon>Bacteria</taxon>
        <taxon>Bacillati</taxon>
        <taxon>Bacillota</taxon>
        <taxon>Bacilli</taxon>
        <taxon>Bacillales</taxon>
        <taxon>Sporolactobacillaceae</taxon>
        <taxon>Sporolactobacillus</taxon>
    </lineage>
</organism>
<accession>A0A917S6S0</accession>
<comment type="caution">
    <text evidence="2">The sequence shown here is derived from an EMBL/GenBank/DDBJ whole genome shotgun (WGS) entry which is preliminary data.</text>
</comment>
<feature type="region of interest" description="Disordered" evidence="1">
    <location>
        <begin position="22"/>
        <end position="51"/>
    </location>
</feature>
<sequence length="51" mass="5939">MIGIIQMPPDGRADPLFIKNRERENKKGEEYPPYQTAVRDELKKKKDHGSL</sequence>
<protein>
    <submittedName>
        <fullName evidence="2">Uncharacterized protein</fullName>
    </submittedName>
</protein>
<reference evidence="2" key="2">
    <citation type="submission" date="2020-09" db="EMBL/GenBank/DDBJ databases">
        <authorList>
            <person name="Sun Q."/>
            <person name="Ohkuma M."/>
        </authorList>
    </citation>
    <scope>NUCLEOTIDE SEQUENCE</scope>
    <source>
        <strain evidence="2">JCM 15325</strain>
    </source>
</reference>
<keyword evidence="3" id="KW-1185">Reference proteome</keyword>
<evidence type="ECO:0000313" key="2">
    <source>
        <dbReference type="EMBL" id="GGL59050.1"/>
    </source>
</evidence>
<dbReference type="AlphaFoldDB" id="A0A917S6S0"/>
<evidence type="ECO:0000313" key="3">
    <source>
        <dbReference type="Proteomes" id="UP000654670"/>
    </source>
</evidence>
<name>A0A917S6S0_9BACL</name>
<reference evidence="2" key="1">
    <citation type="journal article" date="2014" name="Int. J. Syst. Evol. Microbiol.">
        <title>Complete genome sequence of Corynebacterium casei LMG S-19264T (=DSM 44701T), isolated from a smear-ripened cheese.</title>
        <authorList>
            <consortium name="US DOE Joint Genome Institute (JGI-PGF)"/>
            <person name="Walter F."/>
            <person name="Albersmeier A."/>
            <person name="Kalinowski J."/>
            <person name="Ruckert C."/>
        </authorList>
    </citation>
    <scope>NUCLEOTIDE SEQUENCE</scope>
    <source>
        <strain evidence="2">JCM 15325</strain>
    </source>
</reference>
<proteinExistence type="predicted"/>
<gene>
    <name evidence="2" type="ORF">GCM10007968_23780</name>
</gene>
<feature type="compositionally biased region" description="Basic and acidic residues" evidence="1">
    <location>
        <begin position="38"/>
        <end position="51"/>
    </location>
</feature>